<reference evidence="3" key="1">
    <citation type="submission" date="2022-11" db="UniProtKB">
        <authorList>
            <consortium name="WormBaseParasite"/>
        </authorList>
    </citation>
    <scope>IDENTIFICATION</scope>
</reference>
<dbReference type="WBParaSite" id="nRc.2.0.1.t11397-RA">
    <property type="protein sequence ID" value="nRc.2.0.1.t11397-RA"/>
    <property type="gene ID" value="nRc.2.0.1.g11397"/>
</dbReference>
<dbReference type="AlphaFoldDB" id="A0A915IBY2"/>
<evidence type="ECO:0000313" key="2">
    <source>
        <dbReference type="Proteomes" id="UP000887565"/>
    </source>
</evidence>
<feature type="compositionally biased region" description="Polar residues" evidence="1">
    <location>
        <begin position="1"/>
        <end position="11"/>
    </location>
</feature>
<proteinExistence type="predicted"/>
<feature type="compositionally biased region" description="Basic and acidic residues" evidence="1">
    <location>
        <begin position="36"/>
        <end position="48"/>
    </location>
</feature>
<keyword evidence="2" id="KW-1185">Reference proteome</keyword>
<feature type="compositionally biased region" description="Basic residues" evidence="1">
    <location>
        <begin position="16"/>
        <end position="25"/>
    </location>
</feature>
<organism evidence="2 3">
    <name type="scientific">Romanomermis culicivorax</name>
    <name type="common">Nematode worm</name>
    <dbReference type="NCBI Taxonomy" id="13658"/>
    <lineage>
        <taxon>Eukaryota</taxon>
        <taxon>Metazoa</taxon>
        <taxon>Ecdysozoa</taxon>
        <taxon>Nematoda</taxon>
        <taxon>Enoplea</taxon>
        <taxon>Dorylaimia</taxon>
        <taxon>Mermithida</taxon>
        <taxon>Mermithoidea</taxon>
        <taxon>Mermithidae</taxon>
        <taxon>Romanomermis</taxon>
    </lineage>
</organism>
<accession>A0A915IBY2</accession>
<feature type="region of interest" description="Disordered" evidence="1">
    <location>
        <begin position="1"/>
        <end position="53"/>
    </location>
</feature>
<dbReference type="Proteomes" id="UP000887565">
    <property type="component" value="Unplaced"/>
</dbReference>
<sequence length="95" mass="11145">MSDRYTSPKLSSNRREKGHHPRHPPRISNRNGQMSRGKEEERRDDIGKSGRTAKRSVCTIEIFRVVRDSIRQESTRVCELTRLINTDYSITMEEN</sequence>
<name>A0A915IBY2_ROMCU</name>
<protein>
    <submittedName>
        <fullName evidence="3">Uncharacterized protein</fullName>
    </submittedName>
</protein>
<evidence type="ECO:0000256" key="1">
    <source>
        <dbReference type="SAM" id="MobiDB-lite"/>
    </source>
</evidence>
<evidence type="ECO:0000313" key="3">
    <source>
        <dbReference type="WBParaSite" id="nRc.2.0.1.t11397-RA"/>
    </source>
</evidence>